<proteinExistence type="predicted"/>
<evidence type="ECO:0000313" key="2">
    <source>
        <dbReference type="EMBL" id="SEI59562.1"/>
    </source>
</evidence>
<feature type="compositionally biased region" description="Polar residues" evidence="1">
    <location>
        <begin position="11"/>
        <end position="21"/>
    </location>
</feature>
<evidence type="ECO:0000256" key="1">
    <source>
        <dbReference type="SAM" id="MobiDB-lite"/>
    </source>
</evidence>
<dbReference type="EMBL" id="FNXY01000002">
    <property type="protein sequence ID" value="SEI59562.1"/>
    <property type="molecule type" value="Genomic_DNA"/>
</dbReference>
<reference evidence="2 3" key="1">
    <citation type="submission" date="2016-10" db="EMBL/GenBank/DDBJ databases">
        <authorList>
            <person name="de Groot N.N."/>
        </authorList>
    </citation>
    <scope>NUCLEOTIDE SEQUENCE [LARGE SCALE GENOMIC DNA]</scope>
    <source>
        <strain evidence="2 3">DSM 19938</strain>
    </source>
</reference>
<dbReference type="Proteomes" id="UP000199532">
    <property type="component" value="Unassembled WGS sequence"/>
</dbReference>
<organism evidence="2 3">
    <name type="scientific">Dyadobacter koreensis</name>
    <dbReference type="NCBI Taxonomy" id="408657"/>
    <lineage>
        <taxon>Bacteria</taxon>
        <taxon>Pseudomonadati</taxon>
        <taxon>Bacteroidota</taxon>
        <taxon>Cytophagia</taxon>
        <taxon>Cytophagales</taxon>
        <taxon>Spirosomataceae</taxon>
        <taxon>Dyadobacter</taxon>
    </lineage>
</organism>
<feature type="region of interest" description="Disordered" evidence="1">
    <location>
        <begin position="1"/>
        <end position="27"/>
    </location>
</feature>
<evidence type="ECO:0000313" key="3">
    <source>
        <dbReference type="Proteomes" id="UP000199532"/>
    </source>
</evidence>
<accession>A0A1H6S813</accession>
<name>A0A1H6S813_9BACT</name>
<keyword evidence="3" id="KW-1185">Reference proteome</keyword>
<dbReference type="AlphaFoldDB" id="A0A1H6S813"/>
<sequence length="60" mass="6909">MSKNLCIPDADNNNPEQTTITDDWKTLNSKSDDNSEDANFLIEFLTNFPGKQTFFLTFPY</sequence>
<gene>
    <name evidence="2" type="ORF">SAMN04487995_1553</name>
</gene>
<dbReference type="RefSeq" id="WP_090334186.1">
    <property type="nucleotide sequence ID" value="NZ_FNXY01000002.1"/>
</dbReference>
<protein>
    <submittedName>
        <fullName evidence="2">Uncharacterized protein</fullName>
    </submittedName>
</protein>